<reference evidence="8" key="2">
    <citation type="journal article" date="2019" name="Mol. Plant Microbe Interact.">
        <title>Genome sequence resources for four phytopathogenic fungi from the Colletotrichum orbiculare species complex.</title>
        <authorList>
            <person name="Gan P."/>
            <person name="Tsushima A."/>
            <person name="Narusaka M."/>
            <person name="Narusaka Y."/>
            <person name="Takano Y."/>
            <person name="Kubo Y."/>
            <person name="Shirasu K."/>
        </authorList>
    </citation>
    <scope>GENOME REANNOTATION</scope>
    <source>
        <strain evidence="8">104-T / ATCC 96160 / CBS 514.97 / LARS 414 / MAFF 240422</strain>
    </source>
</reference>
<comment type="caution">
    <text evidence="7">The sequence shown here is derived from an EMBL/GenBank/DDBJ whole genome shotgun (WGS) entry which is preliminary data.</text>
</comment>
<evidence type="ECO:0000256" key="4">
    <source>
        <dbReference type="ARBA" id="ARBA00022737"/>
    </source>
</evidence>
<feature type="region of interest" description="Disordered" evidence="6">
    <location>
        <begin position="591"/>
        <end position="627"/>
    </location>
</feature>
<dbReference type="SUPFAM" id="SSF48371">
    <property type="entry name" value="ARM repeat"/>
    <property type="match status" value="2"/>
</dbReference>
<dbReference type="AlphaFoldDB" id="A0A484FYJ7"/>
<accession>A0A484FYJ7</accession>
<sequence>MARLSNPPVLSQLASARSYAEQTGALRALKNDVVGHTQKKEIWAGLGVLEPVVKILNAARASAKVNGKDSRPQGNPRWVNEEEAVRLQALQVLASFANGGTSFVEPLLAAGVLPALLANICPYSNAPLLVASALRTLLNIIEASSLATPTSLPETQNLAEAVFTPDHIESFNAILSNAGLDPVQQSHVTLVANIISQLCRHERHQLALASSGVLDSLATRLASIAVAQGHVIPYAEVFGRVDRLTDFIPEPAASSSSLAPILEALATIISDSRFRACILLCSPAIMAIFPSLKFTPSKEVSGPWEALQNSNLGYPRPQSLSAMDYLLPAIPIHQNRVSGSQHYSSLGGASEARERARSAATKYSSTGSVWEASRFESRFELFGNEGEADEDQESPLIPWLVLLVRSRGNLERLMAAHLLTSLFRSGFGSKYLRETSLCLLVVPVLMDMLDQLQASPPVAKSPLIDAETALKWSILEKTPSILARMITDSEPLQKAAFDCGAVKSFSKLLKDAYEPIPASAYAKVWSPLADAETEAAEAASCELGPEGQPPLLAHRIRVRESALKAIGALAAGKEEYRKAFVEQDVVAHIVQSLSPTPGKPSNPKDRSKPSEPDGPVPDASSSDHNSGYGNNPLSVLIAGCHAIRMLSRSVSILRTSLVDYAVAVPLFRFLRHPDVDVQIAATAAICNLVTEVSPMREVLAERGVMKILCEHAHSLNAALRLNALWALKHFVHAVDPETKKHCLEELESGWLVQLICDDTEDDALFLARSKLDKQNAAEVDDDEDGDIEMDQADPLSRSWLSSSMPPQDADSRRSAKFRQTEARLAALREAELNPLRKARNDDLAIQEQGLDFIRNLIGAAGSGSSEPANETPDMIDYLFNELGQDRFFDILARKLQAKVLHPTSRRSAGGNTGREARVLYPQPKIVQAVVFILVHMAASVPRHRQLVIAQTELLKLLANHFNSKDKEVRVALCHLIGNLTWQDDDSDASTCARRAYELKKLGFLTKLEGLEDDCELDTKSAAKCVVETATDGLKIMSGLSDQDISVCKASITRENENLQRCLDDQTLYADLISEVRQFYQQHYVAKYLGPDLDRNEIHEKLIELYGGDDNAIQVPLAVVNKKNNNWAHIIAKMNDEVRKAPEEGYNNTSSRRSAMPATGVVERIAELFEEDFDTFVRIVSDLTEETDEYEELDGQACFSELVRHMGSDKKLLEVRLGEPGDRAFREVITRAMDEKLKRLFLRLYAEPARDARWKTASLHDVDVASVKGVAT</sequence>
<protein>
    <submittedName>
        <fullName evidence="7">Uncharacterized protein</fullName>
    </submittedName>
</protein>
<dbReference type="SMART" id="SM00185">
    <property type="entry name" value="ARM"/>
    <property type="match status" value="4"/>
</dbReference>
<gene>
    <name evidence="7" type="ORF">Cob_v003962</name>
</gene>
<comment type="subcellular location">
    <subcellularLocation>
        <location evidence="2">Cytoplasm</location>
    </subcellularLocation>
    <subcellularLocation>
        <location evidence="1">Nucleus</location>
    </subcellularLocation>
</comment>
<feature type="compositionally biased region" description="Acidic residues" evidence="6">
    <location>
        <begin position="778"/>
        <end position="791"/>
    </location>
</feature>
<dbReference type="InterPro" id="IPR016024">
    <property type="entry name" value="ARM-type_fold"/>
</dbReference>
<dbReference type="PANTHER" id="PTHR15651:SF7">
    <property type="entry name" value="ARMADILLO REPEAT-CONTAINING PROTEIN 8"/>
    <property type="match status" value="1"/>
</dbReference>
<dbReference type="InterPro" id="IPR038739">
    <property type="entry name" value="ARMC8/Vid28"/>
</dbReference>
<keyword evidence="8" id="KW-1185">Reference proteome</keyword>
<dbReference type="InterPro" id="IPR000225">
    <property type="entry name" value="Armadillo"/>
</dbReference>
<dbReference type="Gene3D" id="1.25.10.10">
    <property type="entry name" value="Leucine-rich Repeat Variant"/>
    <property type="match status" value="3"/>
</dbReference>
<dbReference type="PANTHER" id="PTHR15651">
    <property type="entry name" value="ARMADILLO REPEAT-CONTAINING PROTEIN 8"/>
    <property type="match status" value="1"/>
</dbReference>
<evidence type="ECO:0000256" key="5">
    <source>
        <dbReference type="ARBA" id="ARBA00023242"/>
    </source>
</evidence>
<keyword evidence="3" id="KW-0963">Cytoplasm</keyword>
<evidence type="ECO:0000313" key="7">
    <source>
        <dbReference type="EMBL" id="TDZ23026.1"/>
    </source>
</evidence>
<evidence type="ECO:0000256" key="2">
    <source>
        <dbReference type="ARBA" id="ARBA00004496"/>
    </source>
</evidence>
<feature type="compositionally biased region" description="Basic and acidic residues" evidence="6">
    <location>
        <begin position="602"/>
        <end position="611"/>
    </location>
</feature>
<dbReference type="GO" id="GO:0043161">
    <property type="term" value="P:proteasome-mediated ubiquitin-dependent protein catabolic process"/>
    <property type="evidence" value="ECO:0007669"/>
    <property type="project" value="TreeGrafter"/>
</dbReference>
<feature type="region of interest" description="Disordered" evidence="6">
    <location>
        <begin position="775"/>
        <end position="816"/>
    </location>
</feature>
<name>A0A484FYJ7_COLOR</name>
<dbReference type="GO" id="GO:0005634">
    <property type="term" value="C:nucleus"/>
    <property type="evidence" value="ECO:0007669"/>
    <property type="project" value="UniProtKB-SubCell"/>
</dbReference>
<evidence type="ECO:0000256" key="3">
    <source>
        <dbReference type="ARBA" id="ARBA00022490"/>
    </source>
</evidence>
<dbReference type="InterPro" id="IPR011989">
    <property type="entry name" value="ARM-like"/>
</dbReference>
<keyword evidence="4" id="KW-0677">Repeat</keyword>
<keyword evidence="5" id="KW-0539">Nucleus</keyword>
<dbReference type="STRING" id="1213857.A0A484FYJ7"/>
<reference evidence="8" key="1">
    <citation type="journal article" date="2013" name="New Phytol.">
        <title>Comparative genomic and transcriptomic analyses reveal the hemibiotrophic stage shift of Colletotrichum fungi.</title>
        <authorList>
            <person name="Gan P."/>
            <person name="Ikeda K."/>
            <person name="Irieda H."/>
            <person name="Narusaka M."/>
            <person name="O'Connell R.J."/>
            <person name="Narusaka Y."/>
            <person name="Takano Y."/>
            <person name="Kubo Y."/>
            <person name="Shirasu K."/>
        </authorList>
    </citation>
    <scope>NUCLEOTIDE SEQUENCE [LARGE SCALE GENOMIC DNA]</scope>
    <source>
        <strain evidence="8">104-T / ATCC 96160 / CBS 514.97 / LARS 414 / MAFF 240422</strain>
    </source>
</reference>
<evidence type="ECO:0000313" key="8">
    <source>
        <dbReference type="Proteomes" id="UP000014480"/>
    </source>
</evidence>
<dbReference type="OrthoDB" id="5559898at2759"/>
<dbReference type="GO" id="GO:0034657">
    <property type="term" value="C:GID complex"/>
    <property type="evidence" value="ECO:0007669"/>
    <property type="project" value="TreeGrafter"/>
</dbReference>
<dbReference type="EMBL" id="AMCV02000007">
    <property type="protein sequence ID" value="TDZ23026.1"/>
    <property type="molecule type" value="Genomic_DNA"/>
</dbReference>
<organism evidence="7 8">
    <name type="scientific">Colletotrichum orbiculare (strain 104-T / ATCC 96160 / CBS 514.97 / LARS 414 / MAFF 240422)</name>
    <name type="common">Cucumber anthracnose fungus</name>
    <name type="synonym">Colletotrichum lagenarium</name>
    <dbReference type="NCBI Taxonomy" id="1213857"/>
    <lineage>
        <taxon>Eukaryota</taxon>
        <taxon>Fungi</taxon>
        <taxon>Dikarya</taxon>
        <taxon>Ascomycota</taxon>
        <taxon>Pezizomycotina</taxon>
        <taxon>Sordariomycetes</taxon>
        <taxon>Hypocreomycetidae</taxon>
        <taxon>Glomerellales</taxon>
        <taxon>Glomerellaceae</taxon>
        <taxon>Colletotrichum</taxon>
        <taxon>Colletotrichum orbiculare species complex</taxon>
    </lineage>
</organism>
<evidence type="ECO:0000256" key="1">
    <source>
        <dbReference type="ARBA" id="ARBA00004123"/>
    </source>
</evidence>
<dbReference type="GO" id="GO:0005737">
    <property type="term" value="C:cytoplasm"/>
    <property type="evidence" value="ECO:0007669"/>
    <property type="project" value="UniProtKB-SubCell"/>
</dbReference>
<evidence type="ECO:0000256" key="6">
    <source>
        <dbReference type="SAM" id="MobiDB-lite"/>
    </source>
</evidence>
<proteinExistence type="predicted"/>
<dbReference type="Proteomes" id="UP000014480">
    <property type="component" value="Unassembled WGS sequence"/>
</dbReference>